<dbReference type="InterPro" id="IPR058641">
    <property type="entry name" value="GVIN1_dom"/>
</dbReference>
<sequence length="48" mass="5632">MMVYTSLEEKYAAWSWELRKHAQEMQSKLHNQIGSSIMGEVKCLTRSD</sequence>
<evidence type="ECO:0000259" key="1">
    <source>
        <dbReference type="Pfam" id="PF25974"/>
    </source>
</evidence>
<evidence type="ECO:0000313" key="2">
    <source>
        <dbReference type="EMBL" id="JAH48939.1"/>
    </source>
</evidence>
<organism evidence="2">
    <name type="scientific">Anguilla anguilla</name>
    <name type="common">European freshwater eel</name>
    <name type="synonym">Muraena anguilla</name>
    <dbReference type="NCBI Taxonomy" id="7936"/>
    <lineage>
        <taxon>Eukaryota</taxon>
        <taxon>Metazoa</taxon>
        <taxon>Chordata</taxon>
        <taxon>Craniata</taxon>
        <taxon>Vertebrata</taxon>
        <taxon>Euteleostomi</taxon>
        <taxon>Actinopterygii</taxon>
        <taxon>Neopterygii</taxon>
        <taxon>Teleostei</taxon>
        <taxon>Anguilliformes</taxon>
        <taxon>Anguillidae</taxon>
        <taxon>Anguilla</taxon>
    </lineage>
</organism>
<protein>
    <recommendedName>
        <fullName evidence="1">Interferon-induced very large GTPase 1 domain-containing protein</fullName>
    </recommendedName>
</protein>
<dbReference type="EMBL" id="GBXM01059638">
    <property type="protein sequence ID" value="JAH48939.1"/>
    <property type="molecule type" value="Transcribed_RNA"/>
</dbReference>
<reference evidence="2" key="2">
    <citation type="journal article" date="2015" name="Fish Shellfish Immunol.">
        <title>Early steps in the European eel (Anguilla anguilla)-Vibrio vulnificus interaction in the gills: Role of the RtxA13 toxin.</title>
        <authorList>
            <person name="Callol A."/>
            <person name="Pajuelo D."/>
            <person name="Ebbesson L."/>
            <person name="Teles M."/>
            <person name="MacKenzie S."/>
            <person name="Amaro C."/>
        </authorList>
    </citation>
    <scope>NUCLEOTIDE SEQUENCE</scope>
</reference>
<dbReference type="Pfam" id="PF25974">
    <property type="entry name" value="URGCP_9th"/>
    <property type="match status" value="1"/>
</dbReference>
<accession>A0A0E9T5M5</accession>
<proteinExistence type="predicted"/>
<name>A0A0E9T5M5_ANGAN</name>
<feature type="domain" description="Interferon-induced very large GTPase 1" evidence="1">
    <location>
        <begin position="2"/>
        <end position="38"/>
    </location>
</feature>
<dbReference type="AlphaFoldDB" id="A0A0E9T5M5"/>
<reference evidence="2" key="1">
    <citation type="submission" date="2014-11" db="EMBL/GenBank/DDBJ databases">
        <authorList>
            <person name="Amaro Gonzalez C."/>
        </authorList>
    </citation>
    <scope>NUCLEOTIDE SEQUENCE</scope>
</reference>